<keyword evidence="2" id="KW-0238">DNA-binding</keyword>
<evidence type="ECO:0000256" key="1">
    <source>
        <dbReference type="ARBA" id="ARBA00023015"/>
    </source>
</evidence>
<dbReference type="EMBL" id="CP034669">
    <property type="protein sequence ID" value="QAT82058.1"/>
    <property type="molecule type" value="Genomic_DNA"/>
</dbReference>
<dbReference type="GO" id="GO:0003700">
    <property type="term" value="F:DNA-binding transcription factor activity"/>
    <property type="evidence" value="ECO:0007669"/>
    <property type="project" value="InterPro"/>
</dbReference>
<dbReference type="GO" id="GO:0003677">
    <property type="term" value="F:DNA binding"/>
    <property type="evidence" value="ECO:0007669"/>
    <property type="project" value="UniProtKB-KW"/>
</dbReference>
<evidence type="ECO:0000313" key="5">
    <source>
        <dbReference type="EMBL" id="QAT82058.1"/>
    </source>
</evidence>
<sequence>MSMNVDVFQTLADPTRRRIVEALKGGELAVSDLVARVDIQQSGVSRHLGILQEAGFVQVRPEGTKRLYSLRPEPFQELDAWVTGYRSLWEARLDRFGQALERRRKARTDAPKSEEEPP</sequence>
<evidence type="ECO:0000256" key="2">
    <source>
        <dbReference type="ARBA" id="ARBA00023125"/>
    </source>
</evidence>
<dbReference type="CDD" id="cd00090">
    <property type="entry name" value="HTH_ARSR"/>
    <property type="match status" value="1"/>
</dbReference>
<dbReference type="PANTHER" id="PTHR33154">
    <property type="entry name" value="TRANSCRIPTIONAL REGULATOR, ARSR FAMILY"/>
    <property type="match status" value="1"/>
</dbReference>
<dbReference type="InterPro" id="IPR011991">
    <property type="entry name" value="ArsR-like_HTH"/>
</dbReference>
<dbReference type="SMART" id="SM00418">
    <property type="entry name" value="HTH_ARSR"/>
    <property type="match status" value="1"/>
</dbReference>
<dbReference type="PRINTS" id="PR00778">
    <property type="entry name" value="HTHARSR"/>
</dbReference>
<reference evidence="5 6" key="1">
    <citation type="submission" date="2018-12" db="EMBL/GenBank/DDBJ databases">
        <title>Complete Genome Sequence of the Corallopyronin A producing Myxobacterium Corallococcus coralloides B035.</title>
        <authorList>
            <person name="Bouhired S.M."/>
            <person name="Rupp O."/>
            <person name="Blom J."/>
            <person name="Schaeberle T.F."/>
            <person name="Kehraus S."/>
            <person name="Schiefer A."/>
            <person name="Pfarr K."/>
            <person name="Goesmann A."/>
            <person name="Hoerauf A."/>
            <person name="Koenig G.M."/>
        </authorList>
    </citation>
    <scope>NUCLEOTIDE SEQUENCE [LARGE SCALE GENOMIC DNA]</scope>
    <source>
        <strain evidence="5 6">B035</strain>
    </source>
</reference>
<gene>
    <name evidence="5" type="ORF">EJ065_0451</name>
</gene>
<dbReference type="SUPFAM" id="SSF46785">
    <property type="entry name" value="Winged helix' DNA-binding domain"/>
    <property type="match status" value="1"/>
</dbReference>
<organism evidence="5 6">
    <name type="scientific">Corallococcus coralloides</name>
    <name type="common">Myxococcus coralloides</name>
    <dbReference type="NCBI Taxonomy" id="184914"/>
    <lineage>
        <taxon>Bacteria</taxon>
        <taxon>Pseudomonadati</taxon>
        <taxon>Myxococcota</taxon>
        <taxon>Myxococcia</taxon>
        <taxon>Myxococcales</taxon>
        <taxon>Cystobacterineae</taxon>
        <taxon>Myxococcaceae</taxon>
        <taxon>Corallococcus</taxon>
    </lineage>
</organism>
<keyword evidence="1" id="KW-0805">Transcription regulation</keyword>
<accession>A0A410RJR2</accession>
<protein>
    <submittedName>
        <fullName evidence="5">ArsR family transcriptional regulator</fullName>
    </submittedName>
</protein>
<dbReference type="InterPro" id="IPR051081">
    <property type="entry name" value="HTH_MetalResp_TranReg"/>
</dbReference>
<dbReference type="PROSITE" id="PS50987">
    <property type="entry name" value="HTH_ARSR_2"/>
    <property type="match status" value="1"/>
</dbReference>
<dbReference type="Proteomes" id="UP000288758">
    <property type="component" value="Chromosome"/>
</dbReference>
<name>A0A410RJR2_CORCK</name>
<dbReference type="Gene3D" id="1.10.10.10">
    <property type="entry name" value="Winged helix-like DNA-binding domain superfamily/Winged helix DNA-binding domain"/>
    <property type="match status" value="1"/>
</dbReference>
<dbReference type="InterPro" id="IPR036390">
    <property type="entry name" value="WH_DNA-bd_sf"/>
</dbReference>
<dbReference type="InterPro" id="IPR001845">
    <property type="entry name" value="HTH_ArsR_DNA-bd_dom"/>
</dbReference>
<dbReference type="NCBIfam" id="NF033788">
    <property type="entry name" value="HTH_metalloreg"/>
    <property type="match status" value="1"/>
</dbReference>
<evidence type="ECO:0000259" key="4">
    <source>
        <dbReference type="PROSITE" id="PS50987"/>
    </source>
</evidence>
<dbReference type="AlphaFoldDB" id="A0A410RJR2"/>
<proteinExistence type="predicted"/>
<dbReference type="PANTHER" id="PTHR33154:SF33">
    <property type="entry name" value="TRANSCRIPTIONAL REPRESSOR SDPR"/>
    <property type="match status" value="1"/>
</dbReference>
<evidence type="ECO:0000256" key="3">
    <source>
        <dbReference type="ARBA" id="ARBA00023163"/>
    </source>
</evidence>
<evidence type="ECO:0000313" key="6">
    <source>
        <dbReference type="Proteomes" id="UP000288758"/>
    </source>
</evidence>
<dbReference type="Pfam" id="PF01022">
    <property type="entry name" value="HTH_5"/>
    <property type="match status" value="1"/>
</dbReference>
<keyword evidence="3" id="KW-0804">Transcription</keyword>
<dbReference type="InterPro" id="IPR036388">
    <property type="entry name" value="WH-like_DNA-bd_sf"/>
</dbReference>
<feature type="domain" description="HTH arsR-type" evidence="4">
    <location>
        <begin position="1"/>
        <end position="90"/>
    </location>
</feature>